<dbReference type="Proteomes" id="UP000324800">
    <property type="component" value="Unassembled WGS sequence"/>
</dbReference>
<accession>A0A5J4UN36</accession>
<dbReference type="SUPFAM" id="SSF56112">
    <property type="entry name" value="Protein kinase-like (PK-like)"/>
    <property type="match status" value="1"/>
</dbReference>
<dbReference type="PANTHER" id="PTHR11909">
    <property type="entry name" value="CASEIN KINASE-RELATED"/>
    <property type="match status" value="1"/>
</dbReference>
<organism evidence="3 4">
    <name type="scientific">Streblomastix strix</name>
    <dbReference type="NCBI Taxonomy" id="222440"/>
    <lineage>
        <taxon>Eukaryota</taxon>
        <taxon>Metamonada</taxon>
        <taxon>Preaxostyla</taxon>
        <taxon>Oxymonadida</taxon>
        <taxon>Streblomastigidae</taxon>
        <taxon>Streblomastix</taxon>
    </lineage>
</organism>
<protein>
    <recommendedName>
        <fullName evidence="2">Protein kinase domain-containing protein</fullName>
    </recommendedName>
</protein>
<keyword evidence="1" id="KW-0547">Nucleotide-binding</keyword>
<evidence type="ECO:0000313" key="4">
    <source>
        <dbReference type="Proteomes" id="UP000324800"/>
    </source>
</evidence>
<dbReference type="PROSITE" id="PS50011">
    <property type="entry name" value="PROTEIN_KINASE_DOM"/>
    <property type="match status" value="1"/>
</dbReference>
<gene>
    <name evidence="3" type="ORF">EZS28_033032</name>
</gene>
<evidence type="ECO:0000259" key="2">
    <source>
        <dbReference type="PROSITE" id="PS50011"/>
    </source>
</evidence>
<evidence type="ECO:0000256" key="1">
    <source>
        <dbReference type="PROSITE-ProRule" id="PRU10141"/>
    </source>
</evidence>
<keyword evidence="1" id="KW-0067">ATP-binding</keyword>
<comment type="caution">
    <text evidence="3">The sequence shown here is derived from an EMBL/GenBank/DDBJ whole genome shotgun (WGS) entry which is preliminary data.</text>
</comment>
<feature type="domain" description="Protein kinase" evidence="2">
    <location>
        <begin position="22"/>
        <end position="148"/>
    </location>
</feature>
<dbReference type="InterPro" id="IPR050235">
    <property type="entry name" value="CK1_Ser-Thr_kinase"/>
</dbReference>
<proteinExistence type="predicted"/>
<evidence type="ECO:0000313" key="3">
    <source>
        <dbReference type="EMBL" id="KAA6371441.1"/>
    </source>
</evidence>
<dbReference type="InterPro" id="IPR017441">
    <property type="entry name" value="Protein_kinase_ATP_BS"/>
</dbReference>
<dbReference type="Pfam" id="PF00069">
    <property type="entry name" value="Pkinase"/>
    <property type="match status" value="1"/>
</dbReference>
<dbReference type="AlphaFoldDB" id="A0A5J4UN36"/>
<name>A0A5J4UN36_9EUKA</name>
<dbReference type="InterPro" id="IPR011009">
    <property type="entry name" value="Kinase-like_dom_sf"/>
</dbReference>
<reference evidence="3 4" key="1">
    <citation type="submission" date="2019-03" db="EMBL/GenBank/DDBJ databases">
        <title>Single cell metagenomics reveals metabolic interactions within the superorganism composed of flagellate Streblomastix strix and complex community of Bacteroidetes bacteria on its surface.</title>
        <authorList>
            <person name="Treitli S.C."/>
            <person name="Kolisko M."/>
            <person name="Husnik F."/>
            <person name="Keeling P."/>
            <person name="Hampl V."/>
        </authorList>
    </citation>
    <scope>NUCLEOTIDE SEQUENCE [LARGE SCALE GENOMIC DNA]</scope>
    <source>
        <strain evidence="3">ST1C</strain>
    </source>
</reference>
<sequence>MDILPLAAEVPFKTGDLIKYVYQLQQQLGAGTYGVIFSALYTNGATTKHVAIKIEKNLPQFTLQANEVFIMKAMENCDHFAKFFQCGTYKDYKFVAMELLGPSLIQLANRHHPYRLSLHDLLKFGIQALDTLKGLHKAGFVHRDVKPV</sequence>
<dbReference type="GO" id="GO:0004672">
    <property type="term" value="F:protein kinase activity"/>
    <property type="evidence" value="ECO:0007669"/>
    <property type="project" value="InterPro"/>
</dbReference>
<dbReference type="GO" id="GO:0005524">
    <property type="term" value="F:ATP binding"/>
    <property type="evidence" value="ECO:0007669"/>
    <property type="project" value="UniProtKB-UniRule"/>
</dbReference>
<dbReference type="PROSITE" id="PS00107">
    <property type="entry name" value="PROTEIN_KINASE_ATP"/>
    <property type="match status" value="1"/>
</dbReference>
<feature type="binding site" evidence="1">
    <location>
        <position position="53"/>
    </location>
    <ligand>
        <name>ATP</name>
        <dbReference type="ChEBI" id="CHEBI:30616"/>
    </ligand>
</feature>
<dbReference type="OrthoDB" id="5979581at2759"/>
<dbReference type="InterPro" id="IPR000719">
    <property type="entry name" value="Prot_kinase_dom"/>
</dbReference>
<dbReference type="EMBL" id="SNRW01014457">
    <property type="protein sequence ID" value="KAA6371441.1"/>
    <property type="molecule type" value="Genomic_DNA"/>
</dbReference>
<dbReference type="Gene3D" id="1.10.510.10">
    <property type="entry name" value="Transferase(Phosphotransferase) domain 1"/>
    <property type="match status" value="1"/>
</dbReference>